<feature type="binding site" evidence="9">
    <location>
        <position position="226"/>
    </location>
    <ligand>
        <name>Mg(2+)</name>
        <dbReference type="ChEBI" id="CHEBI:18420"/>
        <label>1</label>
    </ligand>
</feature>
<gene>
    <name evidence="9" type="primary">trpD</name>
    <name evidence="12" type="ORF">FD145_1006</name>
</gene>
<reference evidence="12 13" key="1">
    <citation type="submission" date="2019-12" db="EMBL/GenBank/DDBJ databases">
        <authorList>
            <person name="Wolfe R."/>
            <person name="Danczak R."/>
            <person name="Wilkins M."/>
        </authorList>
    </citation>
    <scope>NUCLEOTIDE SEQUENCE [LARGE SCALE GENOMIC DNA]</scope>
    <source>
        <strain evidence="12">X2_MaxBin.013</strain>
    </source>
</reference>
<feature type="binding site" evidence="9">
    <location>
        <position position="80"/>
    </location>
    <ligand>
        <name>5-phospho-alpha-D-ribose 1-diphosphate</name>
        <dbReference type="ChEBI" id="CHEBI:58017"/>
    </ligand>
</feature>
<evidence type="ECO:0000256" key="1">
    <source>
        <dbReference type="ARBA" id="ARBA00004907"/>
    </source>
</evidence>
<comment type="subunit">
    <text evidence="9">Homodimer.</text>
</comment>
<evidence type="ECO:0000313" key="13">
    <source>
        <dbReference type="Proteomes" id="UP000488506"/>
    </source>
</evidence>
<dbReference type="SUPFAM" id="SSF47648">
    <property type="entry name" value="Nucleoside phosphorylase/phosphoribosyltransferase N-terminal domain"/>
    <property type="match status" value="1"/>
</dbReference>
<dbReference type="Gene3D" id="1.20.970.10">
    <property type="entry name" value="Transferase, Pyrimidine Nucleoside Phosphorylase, Chain C"/>
    <property type="match status" value="1"/>
</dbReference>
<accession>A0A833P316</accession>
<dbReference type="PANTHER" id="PTHR43285:SF2">
    <property type="entry name" value="ANTHRANILATE PHOSPHORIBOSYLTRANSFERASE"/>
    <property type="match status" value="1"/>
</dbReference>
<dbReference type="EC" id="2.4.2.18" evidence="9"/>
<evidence type="ECO:0000313" key="12">
    <source>
        <dbReference type="EMBL" id="KAF0133894.1"/>
    </source>
</evidence>
<proteinExistence type="inferred from homology"/>
<dbReference type="FunFam" id="3.40.1030.10:FF:000002">
    <property type="entry name" value="Anthranilate phosphoribosyltransferase"/>
    <property type="match status" value="1"/>
</dbReference>
<dbReference type="Gene3D" id="3.40.1030.10">
    <property type="entry name" value="Nucleoside phosphorylase/phosphoribosyltransferase catalytic domain"/>
    <property type="match status" value="1"/>
</dbReference>
<dbReference type="NCBIfam" id="TIGR01245">
    <property type="entry name" value="trpD"/>
    <property type="match status" value="1"/>
</dbReference>
<evidence type="ECO:0000256" key="7">
    <source>
        <dbReference type="ARBA" id="ARBA00052328"/>
    </source>
</evidence>
<dbReference type="InterPro" id="IPR005940">
    <property type="entry name" value="Anthranilate_Pribosyl_Tfrase"/>
</dbReference>
<comment type="caution">
    <text evidence="9">Lacks conserved residue(s) required for the propagation of feature annotation.</text>
</comment>
<dbReference type="GO" id="GO:0000287">
    <property type="term" value="F:magnesium ion binding"/>
    <property type="evidence" value="ECO:0007669"/>
    <property type="project" value="UniProtKB-UniRule"/>
</dbReference>
<evidence type="ECO:0000256" key="9">
    <source>
        <dbReference type="HAMAP-Rule" id="MF_00211"/>
    </source>
</evidence>
<dbReference type="PANTHER" id="PTHR43285">
    <property type="entry name" value="ANTHRANILATE PHOSPHORIBOSYLTRANSFERASE"/>
    <property type="match status" value="1"/>
</dbReference>
<evidence type="ECO:0000256" key="5">
    <source>
        <dbReference type="ARBA" id="ARBA00022822"/>
    </source>
</evidence>
<keyword evidence="2 9" id="KW-0028">Amino-acid biosynthesis</keyword>
<evidence type="ECO:0000256" key="8">
    <source>
        <dbReference type="ARBA" id="ARBA00061188"/>
    </source>
</evidence>
<name>A0A833P316_UNCSA</name>
<evidence type="ECO:0000256" key="6">
    <source>
        <dbReference type="ARBA" id="ARBA00023141"/>
    </source>
</evidence>
<feature type="binding site" evidence="9">
    <location>
        <position position="166"/>
    </location>
    <ligand>
        <name>anthranilate</name>
        <dbReference type="ChEBI" id="CHEBI:16567"/>
        <label>2</label>
    </ligand>
</feature>
<feature type="domain" description="Glycosyl transferase family 3 N-terminal" evidence="11">
    <location>
        <begin position="3"/>
        <end position="65"/>
    </location>
</feature>
<protein>
    <recommendedName>
        <fullName evidence="9">Anthranilate phosphoribosyltransferase</fullName>
        <ecNumber evidence="9">2.4.2.18</ecNumber>
    </recommendedName>
</protein>
<evidence type="ECO:0000256" key="2">
    <source>
        <dbReference type="ARBA" id="ARBA00022605"/>
    </source>
</evidence>
<organism evidence="12 13">
    <name type="scientific">Candidatus Saganbacteria bacterium</name>
    <dbReference type="NCBI Taxonomy" id="2575572"/>
    <lineage>
        <taxon>Bacteria</taxon>
        <taxon>Bacillati</taxon>
        <taxon>Saganbacteria</taxon>
    </lineage>
</organism>
<evidence type="ECO:0000256" key="4">
    <source>
        <dbReference type="ARBA" id="ARBA00022679"/>
    </source>
</evidence>
<dbReference type="EMBL" id="WPAF01000016">
    <property type="protein sequence ID" value="KAF0133894.1"/>
    <property type="molecule type" value="Genomic_DNA"/>
</dbReference>
<sequence>MIKEAILKVIEGKNLTCEEAAFTADTIMRGEANQTQIASLLTALRIKGETVDEIVGFAKQMIAHAVKIKPNAGNLVDTCGTGGDVSHTFNISTVSALVAAGAQVKIAKHGNRSVSSKCGSADLLEALGVKIDLSPERVAKCIDDLGFGFIYAPNFHPAMKHAGPVRREIGFRTIFNVLGPLTNPAGAARQVLGVYSEKLTDIMAKVLLKLGVKHALVVYGMDGLDEISISDKTKISEVIGGKIKNYYVKPEDFGIKKAKRERITAGNVEQSKSIALDILEQHTKCPALDVVLLNAGAAIYISGLAKSIKEGIKLAEESIILGEAFKKLEALRKGTGDTPH</sequence>
<evidence type="ECO:0000259" key="10">
    <source>
        <dbReference type="Pfam" id="PF00591"/>
    </source>
</evidence>
<keyword evidence="9" id="KW-0460">Magnesium</keyword>
<feature type="binding site" evidence="9">
    <location>
        <begin position="83"/>
        <end position="84"/>
    </location>
    <ligand>
        <name>5-phospho-alpha-D-ribose 1-diphosphate</name>
        <dbReference type="ChEBI" id="CHEBI:58017"/>
    </ligand>
</feature>
<feature type="binding site" evidence="9">
    <location>
        <position position="226"/>
    </location>
    <ligand>
        <name>Mg(2+)</name>
        <dbReference type="ChEBI" id="CHEBI:18420"/>
        <label>2</label>
    </ligand>
</feature>
<dbReference type="InterPro" id="IPR035902">
    <property type="entry name" value="Nuc_phospho_transferase"/>
</dbReference>
<feature type="binding site" evidence="9">
    <location>
        <begin position="108"/>
        <end position="116"/>
    </location>
    <ligand>
        <name>5-phospho-alpha-D-ribose 1-diphosphate</name>
        <dbReference type="ChEBI" id="CHEBI:58017"/>
    </ligand>
</feature>
<feature type="binding site" evidence="9">
    <location>
        <position position="111"/>
    </location>
    <ligand>
        <name>anthranilate</name>
        <dbReference type="ChEBI" id="CHEBI:16567"/>
        <label>1</label>
    </ligand>
</feature>
<comment type="similarity">
    <text evidence="9">Belongs to the anthranilate phosphoribosyltransferase family.</text>
</comment>
<dbReference type="GO" id="GO:0004048">
    <property type="term" value="F:anthranilate phosphoribosyltransferase activity"/>
    <property type="evidence" value="ECO:0007669"/>
    <property type="project" value="UniProtKB-UniRule"/>
</dbReference>
<comment type="similarity">
    <text evidence="8">In the C-terminal section; belongs to the anthranilate phosphoribosyltransferase family.</text>
</comment>
<keyword evidence="4 9" id="KW-0808">Transferase</keyword>
<comment type="caution">
    <text evidence="12">The sequence shown here is derived from an EMBL/GenBank/DDBJ whole genome shotgun (WGS) entry which is preliminary data.</text>
</comment>
<comment type="function">
    <text evidence="9">Catalyzes the transfer of the phosphoribosyl group of 5-phosphorylribose-1-pyrophosphate (PRPP) to anthranilate to yield N-(5'-phosphoribosyl)-anthranilate (PRA).</text>
</comment>
<feature type="domain" description="Glycosyl transferase family 3" evidence="10">
    <location>
        <begin position="74"/>
        <end position="324"/>
    </location>
</feature>
<feature type="binding site" evidence="9">
    <location>
        <position position="92"/>
    </location>
    <ligand>
        <name>Mg(2+)</name>
        <dbReference type="ChEBI" id="CHEBI:18420"/>
        <label>1</label>
    </ligand>
</feature>
<feature type="binding site" evidence="9">
    <location>
        <position position="120"/>
    </location>
    <ligand>
        <name>5-phospho-alpha-D-ribose 1-diphosphate</name>
        <dbReference type="ChEBI" id="CHEBI:58017"/>
    </ligand>
</feature>
<keyword evidence="3 9" id="KW-0328">Glycosyltransferase</keyword>
<dbReference type="InterPro" id="IPR000312">
    <property type="entry name" value="Glycosyl_Trfase_fam3"/>
</dbReference>
<comment type="cofactor">
    <cofactor evidence="9">
        <name>Mg(2+)</name>
        <dbReference type="ChEBI" id="CHEBI:18420"/>
    </cofactor>
    <text evidence="9">Binds 2 magnesium ions per monomer.</text>
</comment>
<comment type="catalytic activity">
    <reaction evidence="7 9">
        <text>N-(5-phospho-beta-D-ribosyl)anthranilate + diphosphate = 5-phospho-alpha-D-ribose 1-diphosphate + anthranilate</text>
        <dbReference type="Rhea" id="RHEA:11768"/>
        <dbReference type="ChEBI" id="CHEBI:16567"/>
        <dbReference type="ChEBI" id="CHEBI:18277"/>
        <dbReference type="ChEBI" id="CHEBI:33019"/>
        <dbReference type="ChEBI" id="CHEBI:58017"/>
        <dbReference type="EC" id="2.4.2.18"/>
    </reaction>
</comment>
<comment type="pathway">
    <text evidence="1 9">Amino-acid biosynthesis; L-tryptophan biosynthesis; L-tryptophan from chorismate: step 2/5.</text>
</comment>
<dbReference type="InterPro" id="IPR036320">
    <property type="entry name" value="Glycosyl_Trfase_fam3_N_dom_sf"/>
</dbReference>
<keyword evidence="5 9" id="KW-0822">Tryptophan biosynthesis</keyword>
<dbReference type="UniPathway" id="UPA00035">
    <property type="reaction ID" value="UER00041"/>
</dbReference>
<keyword evidence="9" id="KW-0479">Metal-binding</keyword>
<feature type="binding site" evidence="9">
    <location>
        <position position="88"/>
    </location>
    <ligand>
        <name>5-phospho-alpha-D-ribose 1-diphosphate</name>
        <dbReference type="ChEBI" id="CHEBI:58017"/>
    </ligand>
</feature>
<dbReference type="Pfam" id="PF00591">
    <property type="entry name" value="Glycos_transf_3"/>
    <property type="match status" value="1"/>
</dbReference>
<dbReference type="Proteomes" id="UP000488506">
    <property type="component" value="Unassembled WGS sequence"/>
</dbReference>
<dbReference type="GO" id="GO:0005829">
    <property type="term" value="C:cytosol"/>
    <property type="evidence" value="ECO:0007669"/>
    <property type="project" value="TreeGrafter"/>
</dbReference>
<dbReference type="SUPFAM" id="SSF52418">
    <property type="entry name" value="Nucleoside phosphorylase/phosphoribosyltransferase catalytic domain"/>
    <property type="match status" value="1"/>
</dbReference>
<dbReference type="HAMAP" id="MF_00211">
    <property type="entry name" value="TrpD"/>
    <property type="match status" value="1"/>
</dbReference>
<keyword evidence="6 9" id="KW-0057">Aromatic amino acid biosynthesis</keyword>
<evidence type="ECO:0000256" key="3">
    <source>
        <dbReference type="ARBA" id="ARBA00022676"/>
    </source>
</evidence>
<dbReference type="InterPro" id="IPR017459">
    <property type="entry name" value="Glycosyl_Trfase_fam3_N_dom"/>
</dbReference>
<feature type="binding site" evidence="9">
    <location>
        <position position="225"/>
    </location>
    <ligand>
        <name>Mg(2+)</name>
        <dbReference type="ChEBI" id="CHEBI:18420"/>
        <label>2</label>
    </ligand>
</feature>
<dbReference type="Pfam" id="PF02885">
    <property type="entry name" value="Glycos_trans_3N"/>
    <property type="match status" value="1"/>
</dbReference>
<dbReference type="GO" id="GO:0000162">
    <property type="term" value="P:L-tryptophan biosynthetic process"/>
    <property type="evidence" value="ECO:0007669"/>
    <property type="project" value="UniProtKB-UniRule"/>
</dbReference>
<feature type="binding site" evidence="9">
    <location>
        <position position="80"/>
    </location>
    <ligand>
        <name>anthranilate</name>
        <dbReference type="ChEBI" id="CHEBI:16567"/>
        <label>1</label>
    </ligand>
</feature>
<dbReference type="AlphaFoldDB" id="A0A833P316"/>
<feature type="binding site" evidence="9">
    <location>
        <begin position="90"/>
        <end position="93"/>
    </location>
    <ligand>
        <name>5-phospho-alpha-D-ribose 1-diphosphate</name>
        <dbReference type="ChEBI" id="CHEBI:58017"/>
    </ligand>
</feature>
<evidence type="ECO:0000259" key="11">
    <source>
        <dbReference type="Pfam" id="PF02885"/>
    </source>
</evidence>